<dbReference type="Proteomes" id="UP001153269">
    <property type="component" value="Unassembled WGS sequence"/>
</dbReference>
<feature type="compositionally biased region" description="Basic and acidic residues" evidence="1">
    <location>
        <begin position="82"/>
        <end position="99"/>
    </location>
</feature>
<evidence type="ECO:0000256" key="1">
    <source>
        <dbReference type="SAM" id="MobiDB-lite"/>
    </source>
</evidence>
<reference evidence="2" key="1">
    <citation type="submission" date="2020-03" db="EMBL/GenBank/DDBJ databases">
        <authorList>
            <person name="Weist P."/>
        </authorList>
    </citation>
    <scope>NUCLEOTIDE SEQUENCE</scope>
</reference>
<organism evidence="2 3">
    <name type="scientific">Pleuronectes platessa</name>
    <name type="common">European plaice</name>
    <dbReference type="NCBI Taxonomy" id="8262"/>
    <lineage>
        <taxon>Eukaryota</taxon>
        <taxon>Metazoa</taxon>
        <taxon>Chordata</taxon>
        <taxon>Craniata</taxon>
        <taxon>Vertebrata</taxon>
        <taxon>Euteleostomi</taxon>
        <taxon>Actinopterygii</taxon>
        <taxon>Neopterygii</taxon>
        <taxon>Teleostei</taxon>
        <taxon>Neoteleostei</taxon>
        <taxon>Acanthomorphata</taxon>
        <taxon>Carangaria</taxon>
        <taxon>Pleuronectiformes</taxon>
        <taxon>Pleuronectoidei</taxon>
        <taxon>Pleuronectidae</taxon>
        <taxon>Pleuronectes</taxon>
    </lineage>
</organism>
<sequence length="99" mass="11468">MCKHIGGRRGCGVEYIDRHGRFSLRKAEHSTETDQVLNVTLQMHCGYEKRMPLWGLSVKEVISEGLDRRENKLRPSVLITSKEPERDRISTTDRDNETL</sequence>
<evidence type="ECO:0000313" key="2">
    <source>
        <dbReference type="EMBL" id="CAB1452041.1"/>
    </source>
</evidence>
<dbReference type="EMBL" id="CADEAL010004113">
    <property type="protein sequence ID" value="CAB1452041.1"/>
    <property type="molecule type" value="Genomic_DNA"/>
</dbReference>
<evidence type="ECO:0000313" key="3">
    <source>
        <dbReference type="Proteomes" id="UP001153269"/>
    </source>
</evidence>
<gene>
    <name evidence="2" type="ORF">PLEPLA_LOCUS39780</name>
</gene>
<dbReference type="AlphaFoldDB" id="A0A9N7Z6F7"/>
<accession>A0A9N7Z6F7</accession>
<proteinExistence type="predicted"/>
<name>A0A9N7Z6F7_PLEPL</name>
<keyword evidence="3" id="KW-1185">Reference proteome</keyword>
<protein>
    <submittedName>
        <fullName evidence="2">Uncharacterized protein</fullName>
    </submittedName>
</protein>
<comment type="caution">
    <text evidence="2">The sequence shown here is derived from an EMBL/GenBank/DDBJ whole genome shotgun (WGS) entry which is preliminary data.</text>
</comment>
<feature type="region of interest" description="Disordered" evidence="1">
    <location>
        <begin position="77"/>
        <end position="99"/>
    </location>
</feature>